<gene>
    <name evidence="1" type="ORF">LCGC14_1054260</name>
</gene>
<evidence type="ECO:0000313" key="1">
    <source>
        <dbReference type="EMBL" id="KKN08689.1"/>
    </source>
</evidence>
<dbReference type="EMBL" id="LAZR01004426">
    <property type="protein sequence ID" value="KKN08689.1"/>
    <property type="molecule type" value="Genomic_DNA"/>
</dbReference>
<organism evidence="1">
    <name type="scientific">marine sediment metagenome</name>
    <dbReference type="NCBI Taxonomy" id="412755"/>
    <lineage>
        <taxon>unclassified sequences</taxon>
        <taxon>metagenomes</taxon>
        <taxon>ecological metagenomes</taxon>
    </lineage>
</organism>
<dbReference type="AlphaFoldDB" id="A0A0F9MSH3"/>
<sequence length="231" mass="27181">MKIHLAYQNIDTELELVPTHRPQRRFHISPQGKPATRQRFIKYTSKLSDEKVLNKENIVQELKNTDFEIDLELAGKKISRTHQITVSEDLIPIYNYSEYDVLTLPDGTRRERPYQQTIANINTSIPVRITEELADPQELMFNYVFRKSYYITHYDGVTYKFLFEIAERLHNAKKFARVDTFNAENKKREPLILTDGGRKFSRAYLAGTVKGETYRLVLYLFVQELTIPEVE</sequence>
<reference evidence="1" key="1">
    <citation type="journal article" date="2015" name="Nature">
        <title>Complex archaea that bridge the gap between prokaryotes and eukaryotes.</title>
        <authorList>
            <person name="Spang A."/>
            <person name="Saw J.H."/>
            <person name="Jorgensen S.L."/>
            <person name="Zaremba-Niedzwiedzka K."/>
            <person name="Martijn J."/>
            <person name="Lind A.E."/>
            <person name="van Eijk R."/>
            <person name="Schleper C."/>
            <person name="Guy L."/>
            <person name="Ettema T.J."/>
        </authorList>
    </citation>
    <scope>NUCLEOTIDE SEQUENCE</scope>
</reference>
<name>A0A0F9MSH3_9ZZZZ</name>
<accession>A0A0F9MSH3</accession>
<proteinExistence type="predicted"/>
<protein>
    <submittedName>
        <fullName evidence="1">Uncharacterized protein</fullName>
    </submittedName>
</protein>
<comment type="caution">
    <text evidence="1">The sequence shown here is derived from an EMBL/GenBank/DDBJ whole genome shotgun (WGS) entry which is preliminary data.</text>
</comment>